<dbReference type="UniPathway" id="UPA00049">
    <property type="reaction ID" value="UER00059"/>
</dbReference>
<evidence type="ECO:0000313" key="11">
    <source>
        <dbReference type="Proteomes" id="UP000199008"/>
    </source>
</evidence>
<dbReference type="InterPro" id="IPR045865">
    <property type="entry name" value="ACT-like_dom_sf"/>
</dbReference>
<dbReference type="RefSeq" id="WP_092983589.1">
    <property type="nucleotide sequence ID" value="NZ_FNFY01000001.1"/>
</dbReference>
<evidence type="ECO:0000256" key="6">
    <source>
        <dbReference type="ARBA" id="ARBA00023304"/>
    </source>
</evidence>
<evidence type="ECO:0000256" key="2">
    <source>
        <dbReference type="ARBA" id="ARBA00005025"/>
    </source>
</evidence>
<name>A0A1G8ZZY8_9BACL</name>
<dbReference type="InterPro" id="IPR027271">
    <property type="entry name" value="Acetolactate_synth/TF_NikR_C"/>
</dbReference>
<evidence type="ECO:0000313" key="10">
    <source>
        <dbReference type="EMBL" id="SDK19885.1"/>
    </source>
</evidence>
<keyword evidence="5 8" id="KW-0028">Amino-acid biosynthesis</keyword>
<dbReference type="STRING" id="576118.SAMN05216216_10138"/>
<dbReference type="NCBIfam" id="TIGR00119">
    <property type="entry name" value="acolac_sm"/>
    <property type="match status" value="1"/>
</dbReference>
<comment type="pathway">
    <text evidence="1 8">Amino-acid biosynthesis; L-isoleucine biosynthesis; L-isoleucine from 2-oxobutanoate: step 1/4.</text>
</comment>
<keyword evidence="11" id="KW-1185">Reference proteome</keyword>
<comment type="similarity">
    <text evidence="3 8">Belongs to the acetolactate synthase small subunit family.</text>
</comment>
<comment type="pathway">
    <text evidence="2 8">Amino-acid biosynthesis; L-valine biosynthesis; L-valine from pyruvate: step 1/4.</text>
</comment>
<dbReference type="GO" id="GO:0009099">
    <property type="term" value="P:L-valine biosynthetic process"/>
    <property type="evidence" value="ECO:0007669"/>
    <property type="project" value="UniProtKB-UniRule"/>
</dbReference>
<dbReference type="InterPro" id="IPR039557">
    <property type="entry name" value="AHAS_ACT"/>
</dbReference>
<dbReference type="PANTHER" id="PTHR30239">
    <property type="entry name" value="ACETOLACTATE SYNTHASE SMALL SUBUNIT"/>
    <property type="match status" value="1"/>
</dbReference>
<proteinExistence type="inferred from homology"/>
<accession>A0A1G8ZZY8</accession>
<dbReference type="PROSITE" id="PS51671">
    <property type="entry name" value="ACT"/>
    <property type="match status" value="1"/>
</dbReference>
<dbReference type="EC" id="2.2.1.6" evidence="8"/>
<protein>
    <recommendedName>
        <fullName evidence="8">Acetolactate synthase small subunit</fullName>
        <shortName evidence="8">AHAS</shortName>
        <shortName evidence="8">ALS</shortName>
        <ecNumber evidence="8">2.2.1.6</ecNumber>
    </recommendedName>
    <alternativeName>
        <fullName evidence="8">Acetohydroxy-acid synthase small subunit</fullName>
    </alternativeName>
</protein>
<dbReference type="InterPro" id="IPR004789">
    <property type="entry name" value="Acetalactate_synth_ssu"/>
</dbReference>
<evidence type="ECO:0000256" key="7">
    <source>
        <dbReference type="ARBA" id="ARBA00048670"/>
    </source>
</evidence>
<comment type="catalytic activity">
    <reaction evidence="7 8">
        <text>2 pyruvate + H(+) = (2S)-2-acetolactate + CO2</text>
        <dbReference type="Rhea" id="RHEA:25249"/>
        <dbReference type="ChEBI" id="CHEBI:15361"/>
        <dbReference type="ChEBI" id="CHEBI:15378"/>
        <dbReference type="ChEBI" id="CHEBI:16526"/>
        <dbReference type="ChEBI" id="CHEBI:58476"/>
        <dbReference type="EC" id="2.2.1.6"/>
    </reaction>
</comment>
<dbReference type="Pfam" id="PF10369">
    <property type="entry name" value="ALS_ss_C"/>
    <property type="match status" value="1"/>
</dbReference>
<evidence type="ECO:0000256" key="3">
    <source>
        <dbReference type="ARBA" id="ARBA00006341"/>
    </source>
</evidence>
<dbReference type="InterPro" id="IPR002912">
    <property type="entry name" value="ACT_dom"/>
</dbReference>
<gene>
    <name evidence="10" type="ORF">SAMN05216216_10138</name>
</gene>
<evidence type="ECO:0000256" key="4">
    <source>
        <dbReference type="ARBA" id="ARBA00011744"/>
    </source>
</evidence>
<dbReference type="CDD" id="cd04878">
    <property type="entry name" value="ACT_AHAS"/>
    <property type="match status" value="1"/>
</dbReference>
<dbReference type="Pfam" id="PF22629">
    <property type="entry name" value="ACT_AHAS_ss"/>
    <property type="match status" value="1"/>
</dbReference>
<evidence type="ECO:0000256" key="8">
    <source>
        <dbReference type="RuleBase" id="RU368092"/>
    </source>
</evidence>
<dbReference type="GO" id="GO:0009097">
    <property type="term" value="P:isoleucine biosynthetic process"/>
    <property type="evidence" value="ECO:0007669"/>
    <property type="project" value="UniProtKB-UniRule"/>
</dbReference>
<evidence type="ECO:0000259" key="9">
    <source>
        <dbReference type="PROSITE" id="PS51671"/>
    </source>
</evidence>
<dbReference type="Proteomes" id="UP000199008">
    <property type="component" value="Unassembled WGS sequence"/>
</dbReference>
<keyword evidence="6 8" id="KW-0100">Branched-chain amino acid biosynthesis</keyword>
<dbReference type="GO" id="GO:1990610">
    <property type="term" value="F:acetolactate synthase regulator activity"/>
    <property type="evidence" value="ECO:0007669"/>
    <property type="project" value="UniProtKB-UniRule"/>
</dbReference>
<dbReference type="InterPro" id="IPR019455">
    <property type="entry name" value="Acetolactate_synth_ssu_C"/>
</dbReference>
<dbReference type="Gene3D" id="3.30.70.1150">
    <property type="entry name" value="ACT-like. Chain A, domain 2"/>
    <property type="match status" value="1"/>
</dbReference>
<dbReference type="FunFam" id="3.30.70.260:FF:000001">
    <property type="entry name" value="Acetolactate synthase, small subunit"/>
    <property type="match status" value="1"/>
</dbReference>
<dbReference type="EMBL" id="FNFY01000001">
    <property type="protein sequence ID" value="SDK19885.1"/>
    <property type="molecule type" value="Genomic_DNA"/>
</dbReference>
<organism evidence="10 11">
    <name type="scientific">Lacicoccus qingdaonensis</name>
    <dbReference type="NCBI Taxonomy" id="576118"/>
    <lineage>
        <taxon>Bacteria</taxon>
        <taxon>Bacillati</taxon>
        <taxon>Bacillota</taxon>
        <taxon>Bacilli</taxon>
        <taxon>Bacillales</taxon>
        <taxon>Salinicoccaceae</taxon>
        <taxon>Lacicoccus</taxon>
    </lineage>
</organism>
<dbReference type="UniPathway" id="UPA00047">
    <property type="reaction ID" value="UER00055"/>
</dbReference>
<dbReference type="SUPFAM" id="SSF55021">
    <property type="entry name" value="ACT-like"/>
    <property type="match status" value="2"/>
</dbReference>
<evidence type="ECO:0000256" key="1">
    <source>
        <dbReference type="ARBA" id="ARBA00004974"/>
    </source>
</evidence>
<evidence type="ECO:0000256" key="5">
    <source>
        <dbReference type="ARBA" id="ARBA00022605"/>
    </source>
</evidence>
<dbReference type="GO" id="GO:0005829">
    <property type="term" value="C:cytosol"/>
    <property type="evidence" value="ECO:0007669"/>
    <property type="project" value="TreeGrafter"/>
</dbReference>
<comment type="function">
    <text evidence="8">Catalyzes the conversion of 2 pyruvate molecules into acetolactate in the first common step of the biosynthetic pathway of the branched-amino acids such as leucine, isoleucine, and valine.</text>
</comment>
<comment type="subunit">
    <text evidence="4 8">Dimer of large and small chains.</text>
</comment>
<reference evidence="11" key="1">
    <citation type="submission" date="2016-10" db="EMBL/GenBank/DDBJ databases">
        <authorList>
            <person name="Varghese N."/>
            <person name="Submissions S."/>
        </authorList>
    </citation>
    <scope>NUCLEOTIDE SEQUENCE [LARGE SCALE GENOMIC DNA]</scope>
    <source>
        <strain evidence="11">CGMCC 1.8895</strain>
    </source>
</reference>
<dbReference type="FunFam" id="3.30.70.1150:FF:000001">
    <property type="entry name" value="Acetolactate synthase small subunit"/>
    <property type="match status" value="1"/>
</dbReference>
<dbReference type="PANTHER" id="PTHR30239:SF0">
    <property type="entry name" value="ACETOLACTATE SYNTHASE SMALL SUBUNIT 1, CHLOROPLASTIC"/>
    <property type="match status" value="1"/>
</dbReference>
<dbReference type="OrthoDB" id="9787365at2"/>
<dbReference type="Gene3D" id="3.30.70.260">
    <property type="match status" value="1"/>
</dbReference>
<dbReference type="InterPro" id="IPR054480">
    <property type="entry name" value="AHAS_small-like_ACT"/>
</dbReference>
<dbReference type="NCBIfam" id="NF008864">
    <property type="entry name" value="PRK11895.1"/>
    <property type="match status" value="1"/>
</dbReference>
<keyword evidence="8" id="KW-0808">Transferase</keyword>
<sequence length="172" mass="19190">MRRIITATVQNSSGVLNRVTGLLSRRGFNIESITVGETEIEGISKITFVVDVEETQKIEQLTKQLHKQIDVLKVNDITDTNKVARELCLIKVVATPQSRSEINGIVEPFRARILDISKDSLIVEVTGKPDKIEAIIDLLTPYGIKELSRTGITAFTRGKQQKQVSDYQTLIV</sequence>
<feature type="domain" description="ACT" evidence="9">
    <location>
        <begin position="4"/>
        <end position="79"/>
    </location>
</feature>
<dbReference type="GO" id="GO:0003984">
    <property type="term" value="F:acetolactate synthase activity"/>
    <property type="evidence" value="ECO:0007669"/>
    <property type="project" value="UniProtKB-UniRule"/>
</dbReference>
<dbReference type="AlphaFoldDB" id="A0A1G8ZZY8"/>